<evidence type="ECO:0000313" key="1">
    <source>
        <dbReference type="EMBL" id="CAF0971169.1"/>
    </source>
</evidence>
<dbReference type="EMBL" id="CAJNOC010003177">
    <property type="protein sequence ID" value="CAF0971169.1"/>
    <property type="molecule type" value="Genomic_DNA"/>
</dbReference>
<dbReference type="Proteomes" id="UP000663879">
    <property type="component" value="Unassembled WGS sequence"/>
</dbReference>
<dbReference type="AlphaFoldDB" id="A0A814EM80"/>
<dbReference type="Gene3D" id="3.40.50.300">
    <property type="entry name" value="P-loop containing nucleotide triphosphate hydrolases"/>
    <property type="match status" value="1"/>
</dbReference>
<evidence type="ECO:0008006" key="3">
    <source>
        <dbReference type="Google" id="ProtNLM"/>
    </source>
</evidence>
<reference evidence="1" key="1">
    <citation type="submission" date="2021-02" db="EMBL/GenBank/DDBJ databases">
        <authorList>
            <person name="Nowell W R."/>
        </authorList>
    </citation>
    <scope>NUCLEOTIDE SEQUENCE</scope>
    <source>
        <strain evidence="1">Ploen Becks lab</strain>
    </source>
</reference>
<organism evidence="1 2">
    <name type="scientific">Brachionus calyciflorus</name>
    <dbReference type="NCBI Taxonomy" id="104777"/>
    <lineage>
        <taxon>Eukaryota</taxon>
        <taxon>Metazoa</taxon>
        <taxon>Spiralia</taxon>
        <taxon>Gnathifera</taxon>
        <taxon>Rotifera</taxon>
        <taxon>Eurotatoria</taxon>
        <taxon>Monogononta</taxon>
        <taxon>Pseudotrocha</taxon>
        <taxon>Ploima</taxon>
        <taxon>Brachionidae</taxon>
        <taxon>Brachionus</taxon>
    </lineage>
</organism>
<dbReference type="InterPro" id="IPR027417">
    <property type="entry name" value="P-loop_NTPase"/>
</dbReference>
<keyword evidence="2" id="KW-1185">Reference proteome</keyword>
<evidence type="ECO:0000313" key="2">
    <source>
        <dbReference type="Proteomes" id="UP000663879"/>
    </source>
</evidence>
<name>A0A814EM80_9BILA</name>
<accession>A0A814EM80</accession>
<gene>
    <name evidence="1" type="ORF">OXX778_LOCUS14925</name>
</gene>
<dbReference type="OrthoDB" id="10041966at2759"/>
<sequence length="180" mass="21446">MYNTKLIGISGCTNGGKTTLSKSLQKEFISSTFLTQDDYYFPRDSDHLEFISELNSFNFDVISAIDVDKFFYELIDIKNSGKYELIFLDGFLLFEDERVYKMLDKKYFLFLNKQECWLRRISRNYKTADTPNYFDKCVWPEYLKYKEKCDKKYDDIIYIDGSRSISDIFNFVSNEIKSLI</sequence>
<dbReference type="SUPFAM" id="SSF52540">
    <property type="entry name" value="P-loop containing nucleoside triphosphate hydrolases"/>
    <property type="match status" value="1"/>
</dbReference>
<protein>
    <recommendedName>
        <fullName evidence="3">Nicotinamide riboside kinase 1</fullName>
    </recommendedName>
</protein>
<dbReference type="PANTHER" id="PTHR10285">
    <property type="entry name" value="URIDINE KINASE"/>
    <property type="match status" value="1"/>
</dbReference>
<comment type="caution">
    <text evidence="1">The sequence shown here is derived from an EMBL/GenBank/DDBJ whole genome shotgun (WGS) entry which is preliminary data.</text>
</comment>
<proteinExistence type="predicted"/>